<dbReference type="EMBL" id="GECZ01019793">
    <property type="protein sequence ID" value="JAS49976.1"/>
    <property type="molecule type" value="Transcribed_RNA"/>
</dbReference>
<sequence>NESPSHVASGEPDPFDDEFTDFQSADFTSANTSGRVENNLNSSIDDEDEFTNFQKASPKYDNDDLSVLVVGGKNIPSAQTLWVTDSPSVSSDLKGFNRTEVNKKELISSITTEPITTNDLAHSTRNDPVQNKKDNAEDKYLAFQEVEDDKYSVFHNPLPEDEDRQSVVSESNQAEPKSIFSHSLFEDPDASLDFFKVDYQTTNFEQLKPNSDTNSINDSSKDSDEFSNFQNFPVNFPDPTPQAKVDKYDVFRTIVFQDNALDSDSGQTTKMDVPVDKNVQSFQADMDVFNDVNNHQESDEFHLFNNPTETQSNEIKFGDFQDSTVLPTSNNSNVDSLFSSLAISEKTVEKDIKPEPSFTTEPTEDKYKALRLLETETVEGDEFGEFFGAELPNSENQPRKDTEQPSIQIRCLEACLNLLKAGLATLSRASSQDVVSEILSDPRANNYLDCLLEVHRVSERIISHLDSDCCVATVTELRNVWESLAPFFTHTEHTHLPETVGAVCGVCRSDTGPSPVTFGAHTFHTPCANLYLHCVEPVLPNIATAAVQ</sequence>
<feature type="non-terminal residue" evidence="3">
    <location>
        <position position="1"/>
    </location>
</feature>
<feature type="compositionally biased region" description="Polar residues" evidence="1">
    <location>
        <begin position="23"/>
        <end position="43"/>
    </location>
</feature>
<evidence type="ECO:0000313" key="3">
    <source>
        <dbReference type="EMBL" id="JAS49976.1"/>
    </source>
</evidence>
<dbReference type="PANTHER" id="PTHR15463">
    <property type="entry name" value="AP1 GAMMA SUBUNIT BINDING PROTEIN 1"/>
    <property type="match status" value="1"/>
</dbReference>
<feature type="domain" description="Synergin gamma C-terminal" evidence="2">
    <location>
        <begin position="486"/>
        <end position="541"/>
    </location>
</feature>
<organism evidence="3">
    <name type="scientific">Cuerna arida</name>
    <dbReference type="NCBI Taxonomy" id="1464854"/>
    <lineage>
        <taxon>Eukaryota</taxon>
        <taxon>Metazoa</taxon>
        <taxon>Ecdysozoa</taxon>
        <taxon>Arthropoda</taxon>
        <taxon>Hexapoda</taxon>
        <taxon>Insecta</taxon>
        <taxon>Pterygota</taxon>
        <taxon>Neoptera</taxon>
        <taxon>Paraneoptera</taxon>
        <taxon>Hemiptera</taxon>
        <taxon>Auchenorrhyncha</taxon>
        <taxon>Membracoidea</taxon>
        <taxon>Cicadellidae</taxon>
        <taxon>Cicadellinae</taxon>
        <taxon>Proconiini</taxon>
        <taxon>Cuerna</taxon>
    </lineage>
</organism>
<dbReference type="AlphaFoldDB" id="A0A1B6FID9"/>
<name>A0A1B6FID9_9HEMI</name>
<gene>
    <name evidence="3" type="ORF">g.29206</name>
</gene>
<dbReference type="InterPro" id="IPR059024">
    <property type="entry name" value="SYNRG_C"/>
</dbReference>
<evidence type="ECO:0000259" key="2">
    <source>
        <dbReference type="Pfam" id="PF25999"/>
    </source>
</evidence>
<evidence type="ECO:0000256" key="1">
    <source>
        <dbReference type="SAM" id="MobiDB-lite"/>
    </source>
</evidence>
<dbReference type="GO" id="GO:0030130">
    <property type="term" value="C:clathrin coat of trans-Golgi network vesicle"/>
    <property type="evidence" value="ECO:0007669"/>
    <property type="project" value="TreeGrafter"/>
</dbReference>
<dbReference type="PANTHER" id="PTHR15463:SF2">
    <property type="entry name" value="SYNERGIN GAMMA"/>
    <property type="match status" value="1"/>
</dbReference>
<feature type="domain" description="Synergin gamma C-terminal" evidence="2">
    <location>
        <begin position="409"/>
        <end position="481"/>
    </location>
</feature>
<feature type="region of interest" description="Disordered" evidence="1">
    <location>
        <begin position="1"/>
        <end position="47"/>
    </location>
</feature>
<protein>
    <recommendedName>
        <fullName evidence="2">Synergin gamma C-terminal domain-containing protein</fullName>
    </recommendedName>
</protein>
<dbReference type="InterPro" id="IPR039656">
    <property type="entry name" value="SYNRG"/>
</dbReference>
<dbReference type="Pfam" id="PF25999">
    <property type="entry name" value="SYNRG_C"/>
    <property type="match status" value="2"/>
</dbReference>
<accession>A0A1B6FID9</accession>
<reference evidence="3" key="1">
    <citation type="submission" date="2015-11" db="EMBL/GenBank/DDBJ databases">
        <title>De novo transcriptome assembly of four potential Pierce s Disease insect vectors from Arizona vineyards.</title>
        <authorList>
            <person name="Tassone E.E."/>
        </authorList>
    </citation>
    <scope>NUCLEOTIDE SEQUENCE</scope>
</reference>
<proteinExistence type="predicted"/>